<dbReference type="GeneID" id="107489948"/>
<evidence type="ECO:0000313" key="11">
    <source>
        <dbReference type="Proteomes" id="UP000515211"/>
    </source>
</evidence>
<dbReference type="GO" id="GO:0032259">
    <property type="term" value="P:methylation"/>
    <property type="evidence" value="ECO:0007669"/>
    <property type="project" value="InterPro"/>
</dbReference>
<keyword evidence="11" id="KW-1185">Reference proteome</keyword>
<dbReference type="Gene3D" id="1.10.520.10">
    <property type="match status" value="1"/>
</dbReference>
<dbReference type="RefSeq" id="XP_052118368.1">
    <property type="nucleotide sequence ID" value="XM_052262408.1"/>
</dbReference>
<dbReference type="Proteomes" id="UP000515211">
    <property type="component" value="Chromosome 5"/>
</dbReference>
<dbReference type="PROSITE" id="PS00092">
    <property type="entry name" value="N6_MTASE"/>
    <property type="match status" value="1"/>
</dbReference>
<accession>A0A9C6WWA1</accession>
<dbReference type="PANTHER" id="PTHR31388">
    <property type="entry name" value="PEROXIDASE 72-RELATED"/>
    <property type="match status" value="1"/>
</dbReference>
<evidence type="ECO:0000256" key="8">
    <source>
        <dbReference type="ARBA" id="ARBA00023004"/>
    </source>
</evidence>
<evidence type="ECO:0000256" key="1">
    <source>
        <dbReference type="ARBA" id="ARBA00000189"/>
    </source>
</evidence>
<evidence type="ECO:0000256" key="5">
    <source>
        <dbReference type="ARBA" id="ARBA00022617"/>
    </source>
</evidence>
<dbReference type="GO" id="GO:0140825">
    <property type="term" value="F:lactoperoxidase activity"/>
    <property type="evidence" value="ECO:0007669"/>
    <property type="project" value="UniProtKB-EC"/>
</dbReference>
<evidence type="ECO:0000256" key="6">
    <source>
        <dbReference type="ARBA" id="ARBA00022723"/>
    </source>
</evidence>
<comment type="catalytic activity">
    <reaction evidence="1">
        <text>2 a phenolic donor + H2O2 = 2 a phenolic radical donor + 2 H2O</text>
        <dbReference type="Rhea" id="RHEA:56136"/>
        <dbReference type="ChEBI" id="CHEBI:15377"/>
        <dbReference type="ChEBI" id="CHEBI:16240"/>
        <dbReference type="ChEBI" id="CHEBI:139520"/>
        <dbReference type="ChEBI" id="CHEBI:139521"/>
        <dbReference type="EC" id="1.11.1.7"/>
    </reaction>
</comment>
<dbReference type="AlphaFoldDB" id="A0A9C6WWA1"/>
<dbReference type="GO" id="GO:0008168">
    <property type="term" value="F:methyltransferase activity"/>
    <property type="evidence" value="ECO:0007669"/>
    <property type="project" value="InterPro"/>
</dbReference>
<gene>
    <name evidence="12" type="primary">LOC107489948</name>
</gene>
<feature type="domain" description="Plant heme peroxidase family profile" evidence="10">
    <location>
        <begin position="112"/>
        <end position="157"/>
    </location>
</feature>
<sequence>MAASFLPLPALLALTYMLISRTRILMFLHNFLSMTNLLGSTDVITHFITTITLRPEELPLELKHSFKIVVADPPYLMLGSNNTLIWYSSADQLLPLLLRKEGRQVQRRQLRVLLDDTSTFTGEMTAGPNANSIRGFEVIDTIKSQVESLCPGVVFLC</sequence>
<protein>
    <recommendedName>
        <fullName evidence="3">peroxidase</fullName>
        <ecNumber evidence="3">1.11.1.7</ecNumber>
    </recommendedName>
</protein>
<keyword evidence="4" id="KW-0575">Peroxidase</keyword>
<comment type="cofactor">
    <cofactor evidence="2">
        <name>heme b</name>
        <dbReference type="ChEBI" id="CHEBI:60344"/>
    </cofactor>
</comment>
<dbReference type="InterPro" id="IPR002016">
    <property type="entry name" value="Haem_peroxidase"/>
</dbReference>
<dbReference type="PROSITE" id="PS50873">
    <property type="entry name" value="PEROXIDASE_4"/>
    <property type="match status" value="1"/>
</dbReference>
<dbReference type="InterPro" id="IPR002052">
    <property type="entry name" value="DNA_methylase_N6_adenine_CS"/>
</dbReference>
<reference evidence="12" key="2">
    <citation type="submission" date="2025-08" db="UniProtKB">
        <authorList>
            <consortium name="RefSeq"/>
        </authorList>
    </citation>
    <scope>IDENTIFICATION</scope>
    <source>
        <tissue evidence="12">Whole plant</tissue>
    </source>
</reference>
<comment type="cofactor">
    <cofactor evidence="9">
        <name>Ca(2+)</name>
        <dbReference type="ChEBI" id="CHEBI:29108"/>
    </cofactor>
    <text evidence="9">Binds 2 calcium ions per subunit.</text>
</comment>
<evidence type="ECO:0000256" key="9">
    <source>
        <dbReference type="PIRSR" id="PIRSR600823-3"/>
    </source>
</evidence>
<evidence type="ECO:0000259" key="10">
    <source>
        <dbReference type="PROSITE" id="PS50873"/>
    </source>
</evidence>
<dbReference type="GO" id="GO:0020037">
    <property type="term" value="F:heme binding"/>
    <property type="evidence" value="ECO:0007669"/>
    <property type="project" value="InterPro"/>
</dbReference>
<dbReference type="PANTHER" id="PTHR31388:SF247">
    <property type="entry name" value="PEROXIDASE"/>
    <property type="match status" value="1"/>
</dbReference>
<evidence type="ECO:0000256" key="2">
    <source>
        <dbReference type="ARBA" id="ARBA00001970"/>
    </source>
</evidence>
<evidence type="ECO:0000256" key="7">
    <source>
        <dbReference type="ARBA" id="ARBA00023002"/>
    </source>
</evidence>
<dbReference type="EC" id="1.11.1.7" evidence="3"/>
<keyword evidence="5" id="KW-0349">Heme</keyword>
<dbReference type="InterPro" id="IPR010255">
    <property type="entry name" value="Haem_peroxidase_sf"/>
</dbReference>
<dbReference type="SUPFAM" id="SSF48113">
    <property type="entry name" value="Heme-dependent peroxidases"/>
    <property type="match status" value="1"/>
</dbReference>
<reference evidence="11" key="1">
    <citation type="journal article" date="2016" name="Nat. Genet.">
        <title>The genome sequences of Arachis duranensis and Arachis ipaensis, the diploid ancestors of cultivated peanut.</title>
        <authorList>
            <person name="Bertioli D.J."/>
            <person name="Cannon S.B."/>
            <person name="Froenicke L."/>
            <person name="Huang G."/>
            <person name="Farmer A.D."/>
            <person name="Cannon E.K."/>
            <person name="Liu X."/>
            <person name="Gao D."/>
            <person name="Clevenger J."/>
            <person name="Dash S."/>
            <person name="Ren L."/>
            <person name="Moretzsohn M.C."/>
            <person name="Shirasawa K."/>
            <person name="Huang W."/>
            <person name="Vidigal B."/>
            <person name="Abernathy B."/>
            <person name="Chu Y."/>
            <person name="Niederhuth C.E."/>
            <person name="Umale P."/>
            <person name="Araujo A.C."/>
            <person name="Kozik A."/>
            <person name="Kim K.D."/>
            <person name="Burow M.D."/>
            <person name="Varshney R.K."/>
            <person name="Wang X."/>
            <person name="Zhang X."/>
            <person name="Barkley N."/>
            <person name="Guimaraes P.M."/>
            <person name="Isobe S."/>
            <person name="Guo B."/>
            <person name="Liao B."/>
            <person name="Stalker H.T."/>
            <person name="Schmitz R.J."/>
            <person name="Scheffler B.E."/>
            <person name="Leal-Bertioli S.C."/>
            <person name="Xun X."/>
            <person name="Jackson S.A."/>
            <person name="Michelmore R."/>
            <person name="Ozias-Akins P."/>
        </authorList>
    </citation>
    <scope>NUCLEOTIDE SEQUENCE [LARGE SCALE GENOMIC DNA]</scope>
    <source>
        <strain evidence="11">cv. V14167</strain>
    </source>
</reference>
<dbReference type="InterPro" id="IPR000823">
    <property type="entry name" value="Peroxidase_pln"/>
</dbReference>
<keyword evidence="6 9" id="KW-0479">Metal-binding</keyword>
<dbReference type="GO" id="GO:0006979">
    <property type="term" value="P:response to oxidative stress"/>
    <property type="evidence" value="ECO:0007669"/>
    <property type="project" value="InterPro"/>
</dbReference>
<evidence type="ECO:0000256" key="4">
    <source>
        <dbReference type="ARBA" id="ARBA00022559"/>
    </source>
</evidence>
<keyword evidence="8" id="KW-0408">Iron</keyword>
<name>A0A9C6WWA1_ARADU</name>
<evidence type="ECO:0000256" key="3">
    <source>
        <dbReference type="ARBA" id="ARBA00012313"/>
    </source>
</evidence>
<keyword evidence="7" id="KW-0560">Oxidoreductase</keyword>
<dbReference type="GO" id="GO:0003676">
    <property type="term" value="F:nucleic acid binding"/>
    <property type="evidence" value="ECO:0007669"/>
    <property type="project" value="InterPro"/>
</dbReference>
<dbReference type="GO" id="GO:0046872">
    <property type="term" value="F:metal ion binding"/>
    <property type="evidence" value="ECO:0007669"/>
    <property type="project" value="UniProtKB-KW"/>
</dbReference>
<keyword evidence="9" id="KW-0106">Calcium</keyword>
<feature type="binding site" evidence="9">
    <location>
        <position position="123"/>
    </location>
    <ligand>
        <name>Ca(2+)</name>
        <dbReference type="ChEBI" id="CHEBI:29108"/>
        <label>1</label>
    </ligand>
</feature>
<proteinExistence type="predicted"/>
<organism evidence="11 12">
    <name type="scientific">Arachis duranensis</name>
    <name type="common">Wild peanut</name>
    <dbReference type="NCBI Taxonomy" id="130453"/>
    <lineage>
        <taxon>Eukaryota</taxon>
        <taxon>Viridiplantae</taxon>
        <taxon>Streptophyta</taxon>
        <taxon>Embryophyta</taxon>
        <taxon>Tracheophyta</taxon>
        <taxon>Spermatophyta</taxon>
        <taxon>Magnoliopsida</taxon>
        <taxon>eudicotyledons</taxon>
        <taxon>Gunneridae</taxon>
        <taxon>Pentapetalae</taxon>
        <taxon>rosids</taxon>
        <taxon>fabids</taxon>
        <taxon>Fabales</taxon>
        <taxon>Fabaceae</taxon>
        <taxon>Papilionoideae</taxon>
        <taxon>50 kb inversion clade</taxon>
        <taxon>dalbergioids sensu lato</taxon>
        <taxon>Dalbergieae</taxon>
        <taxon>Pterocarpus clade</taxon>
        <taxon>Arachis</taxon>
    </lineage>
</organism>
<evidence type="ECO:0000313" key="12">
    <source>
        <dbReference type="RefSeq" id="XP_052118368.1"/>
    </source>
</evidence>